<accession>A0A543FM81</accession>
<keyword evidence="1" id="KW-1133">Transmembrane helix</keyword>
<dbReference type="AlphaFoldDB" id="A0A543FM81"/>
<evidence type="ECO:0000313" key="2">
    <source>
        <dbReference type="EMBL" id="TQM34961.1"/>
    </source>
</evidence>
<evidence type="ECO:0000256" key="1">
    <source>
        <dbReference type="SAM" id="Phobius"/>
    </source>
</evidence>
<evidence type="ECO:0008006" key="4">
    <source>
        <dbReference type="Google" id="ProtNLM"/>
    </source>
</evidence>
<keyword evidence="1" id="KW-0812">Transmembrane</keyword>
<sequence length="167" mass="17462">MTDDTAATSEPLDGSVEPPARKLGGVKVVGILGIIAGILLIVVGIVAWIAVSTQLREENITVADDAMAFQGAQVAGPFTAYVQAEVIQQHALEMADGQTYAELPMDDPVRATVMDASFLRASLFTSVVSFGVAAFAIGMGILSILFGWALHRLAVAPVVVRRATVVP</sequence>
<reference evidence="2 3" key="1">
    <citation type="submission" date="2019-06" db="EMBL/GenBank/DDBJ databases">
        <title>Sequencing the genomes of 1000 actinobacteria strains.</title>
        <authorList>
            <person name="Klenk H.-P."/>
        </authorList>
    </citation>
    <scope>NUCLEOTIDE SEQUENCE [LARGE SCALE GENOMIC DNA]</scope>
    <source>
        <strain evidence="2 3">DSM 105492</strain>
    </source>
</reference>
<dbReference type="Proteomes" id="UP000320235">
    <property type="component" value="Unassembled WGS sequence"/>
</dbReference>
<keyword evidence="1" id="KW-0472">Membrane</keyword>
<evidence type="ECO:0000313" key="3">
    <source>
        <dbReference type="Proteomes" id="UP000320235"/>
    </source>
</evidence>
<name>A0A543FM81_9MICO</name>
<comment type="caution">
    <text evidence="2">The sequence shown here is derived from an EMBL/GenBank/DDBJ whole genome shotgun (WGS) entry which is preliminary data.</text>
</comment>
<keyword evidence="3" id="KW-1185">Reference proteome</keyword>
<dbReference type="EMBL" id="VFPE01000001">
    <property type="protein sequence ID" value="TQM34961.1"/>
    <property type="molecule type" value="Genomic_DNA"/>
</dbReference>
<feature type="transmembrane region" description="Helical" evidence="1">
    <location>
        <begin position="28"/>
        <end position="51"/>
    </location>
</feature>
<feature type="transmembrane region" description="Helical" evidence="1">
    <location>
        <begin position="123"/>
        <end position="150"/>
    </location>
</feature>
<dbReference type="OrthoDB" id="5243687at2"/>
<protein>
    <recommendedName>
        <fullName evidence="4">Aromatic ring-opening dioxygenase LigA</fullName>
    </recommendedName>
</protein>
<proteinExistence type="predicted"/>
<dbReference type="RefSeq" id="WP_141893518.1">
    <property type="nucleotide sequence ID" value="NZ_BAABLH010000005.1"/>
</dbReference>
<organism evidence="2 3">
    <name type="scientific">Microbacterium kyungheense</name>
    <dbReference type="NCBI Taxonomy" id="1263636"/>
    <lineage>
        <taxon>Bacteria</taxon>
        <taxon>Bacillati</taxon>
        <taxon>Actinomycetota</taxon>
        <taxon>Actinomycetes</taxon>
        <taxon>Micrococcales</taxon>
        <taxon>Microbacteriaceae</taxon>
        <taxon>Microbacterium</taxon>
    </lineage>
</organism>
<gene>
    <name evidence="2" type="ORF">FB391_1257</name>
</gene>